<comment type="caution">
    <text evidence="2">The sequence shown here is derived from an EMBL/GenBank/DDBJ whole genome shotgun (WGS) entry which is preliminary data.</text>
</comment>
<feature type="domain" description="Transposase IS66 central" evidence="1">
    <location>
        <begin position="2"/>
        <end position="45"/>
    </location>
</feature>
<reference evidence="3" key="1">
    <citation type="submission" date="2016-07" db="EMBL/GenBank/DDBJ databases">
        <title>Frankia sp. NRRL B-16219 Genome sequencing.</title>
        <authorList>
            <person name="Ghodhbane-Gtari F."/>
            <person name="Swanson E."/>
            <person name="Gueddou A."/>
            <person name="Louati M."/>
            <person name="Nouioui I."/>
            <person name="Hezbri K."/>
            <person name="Abebe-Akele F."/>
            <person name="Simpson S."/>
            <person name="Morris K."/>
            <person name="Thomas K."/>
            <person name="Gtari M."/>
            <person name="Tisa L.S."/>
        </authorList>
    </citation>
    <scope>NUCLEOTIDE SEQUENCE [LARGE SCALE GENOMIC DNA]</scope>
    <source>
        <strain evidence="3">NRRL B-16219</strain>
    </source>
</reference>
<dbReference type="Proteomes" id="UP000179769">
    <property type="component" value="Unassembled WGS sequence"/>
</dbReference>
<accession>A0A1S1QGZ6</accession>
<dbReference type="EMBL" id="MAXA01000147">
    <property type="protein sequence ID" value="OHV33230.1"/>
    <property type="molecule type" value="Genomic_DNA"/>
</dbReference>
<name>A0A1S1QGZ6_9ACTN</name>
<dbReference type="InterPro" id="IPR004291">
    <property type="entry name" value="Transposase_IS66_central"/>
</dbReference>
<dbReference type="AlphaFoldDB" id="A0A1S1QGZ6"/>
<evidence type="ECO:0000313" key="3">
    <source>
        <dbReference type="Proteomes" id="UP000179769"/>
    </source>
</evidence>
<dbReference type="Pfam" id="PF03050">
    <property type="entry name" value="DDE_Tnp_IS66"/>
    <property type="match status" value="1"/>
</dbReference>
<organism evidence="2 3">
    <name type="scientific">Parafrankia soli</name>
    <dbReference type="NCBI Taxonomy" id="2599596"/>
    <lineage>
        <taxon>Bacteria</taxon>
        <taxon>Bacillati</taxon>
        <taxon>Actinomycetota</taxon>
        <taxon>Actinomycetes</taxon>
        <taxon>Frankiales</taxon>
        <taxon>Frankiaceae</taxon>
        <taxon>Parafrankia</taxon>
    </lineage>
</organism>
<gene>
    <name evidence="2" type="ORF">BBK14_15650</name>
</gene>
<keyword evidence="3" id="KW-1185">Reference proteome</keyword>
<evidence type="ECO:0000313" key="2">
    <source>
        <dbReference type="EMBL" id="OHV33230.1"/>
    </source>
</evidence>
<protein>
    <recommendedName>
        <fullName evidence="1">Transposase IS66 central domain-containing protein</fullName>
    </recommendedName>
</protein>
<sequence length="88" mass="10055">MRDREADVLRFAHDLRVPPTSNQAERDLRPSKIQQKISGRLTSEQRTTDRYRIRGYLSTAAKHGHNMIDALRDAVLGHPWMPPDPAPA</sequence>
<evidence type="ECO:0000259" key="1">
    <source>
        <dbReference type="Pfam" id="PF03050"/>
    </source>
</evidence>
<proteinExistence type="predicted"/>